<dbReference type="AlphaFoldDB" id="A0A0U5C1W0"/>
<protein>
    <recommendedName>
        <fullName evidence="11">Cytochrome P450</fullName>
    </recommendedName>
</protein>
<evidence type="ECO:0000256" key="6">
    <source>
        <dbReference type="ARBA" id="ARBA00023033"/>
    </source>
</evidence>
<dbReference type="STRING" id="454130.A0A0U5C1W0"/>
<comment type="similarity">
    <text evidence="2 8">Belongs to the cytochrome P450 family.</text>
</comment>
<comment type="cofactor">
    <cofactor evidence="1 7">
        <name>heme</name>
        <dbReference type="ChEBI" id="CHEBI:30413"/>
    </cofactor>
</comment>
<dbReference type="PANTHER" id="PTHR46300:SF2">
    <property type="entry name" value="CYTOCHROME P450 MONOOXYGENASE ALNH-RELATED"/>
    <property type="match status" value="1"/>
</dbReference>
<dbReference type="InterPro" id="IPR001128">
    <property type="entry name" value="Cyt_P450"/>
</dbReference>
<keyword evidence="5 7" id="KW-0408">Iron</keyword>
<dbReference type="GO" id="GO:0004497">
    <property type="term" value="F:monooxygenase activity"/>
    <property type="evidence" value="ECO:0007669"/>
    <property type="project" value="UniProtKB-KW"/>
</dbReference>
<dbReference type="PRINTS" id="PR00463">
    <property type="entry name" value="EP450I"/>
</dbReference>
<evidence type="ECO:0000313" key="9">
    <source>
        <dbReference type="EMBL" id="CEL01370.1"/>
    </source>
</evidence>
<keyword evidence="6 8" id="KW-0503">Monooxygenase</keyword>
<proteinExistence type="inferred from homology"/>
<evidence type="ECO:0000313" key="10">
    <source>
        <dbReference type="Proteomes" id="UP000054771"/>
    </source>
</evidence>
<name>A0A0U5C1W0_ASPCI</name>
<dbReference type="InterPro" id="IPR036396">
    <property type="entry name" value="Cyt_P450_sf"/>
</dbReference>
<keyword evidence="10" id="KW-1185">Reference proteome</keyword>
<dbReference type="PANTHER" id="PTHR46300">
    <property type="entry name" value="P450, PUTATIVE (EUROFUNG)-RELATED-RELATED"/>
    <property type="match status" value="1"/>
</dbReference>
<organism evidence="9 10">
    <name type="scientific">Aspergillus calidoustus</name>
    <dbReference type="NCBI Taxonomy" id="454130"/>
    <lineage>
        <taxon>Eukaryota</taxon>
        <taxon>Fungi</taxon>
        <taxon>Dikarya</taxon>
        <taxon>Ascomycota</taxon>
        <taxon>Pezizomycotina</taxon>
        <taxon>Eurotiomycetes</taxon>
        <taxon>Eurotiomycetidae</taxon>
        <taxon>Eurotiales</taxon>
        <taxon>Aspergillaceae</taxon>
        <taxon>Aspergillus</taxon>
        <taxon>Aspergillus subgen. Nidulantes</taxon>
    </lineage>
</organism>
<dbReference type="GO" id="GO:0016705">
    <property type="term" value="F:oxidoreductase activity, acting on paired donors, with incorporation or reduction of molecular oxygen"/>
    <property type="evidence" value="ECO:0007669"/>
    <property type="project" value="InterPro"/>
</dbReference>
<keyword evidence="7 8" id="KW-0349">Heme</keyword>
<dbReference type="GO" id="GO:0005506">
    <property type="term" value="F:iron ion binding"/>
    <property type="evidence" value="ECO:0007669"/>
    <property type="project" value="InterPro"/>
</dbReference>
<dbReference type="Proteomes" id="UP000054771">
    <property type="component" value="Unassembled WGS sequence"/>
</dbReference>
<keyword evidence="3 7" id="KW-0479">Metal-binding</keyword>
<dbReference type="GO" id="GO:0020037">
    <property type="term" value="F:heme binding"/>
    <property type="evidence" value="ECO:0007669"/>
    <property type="project" value="InterPro"/>
</dbReference>
<dbReference type="OMA" id="ERTQWRA"/>
<dbReference type="EMBL" id="CDMC01000001">
    <property type="protein sequence ID" value="CEL01370.1"/>
    <property type="molecule type" value="Genomic_DNA"/>
</dbReference>
<evidence type="ECO:0000256" key="7">
    <source>
        <dbReference type="PIRSR" id="PIRSR602401-1"/>
    </source>
</evidence>
<evidence type="ECO:0000256" key="3">
    <source>
        <dbReference type="ARBA" id="ARBA00022723"/>
    </source>
</evidence>
<sequence>MIRAIHNDPELYDRPDEFLPERYEQSPLGFKPDVDDATDGIRKTYAFGAGRRICPGSHLAESSLDINIAKIIWAFDIGPGIDQATGRQMRVEDVNVDIATQWTDGFLIAPKPFPIRLSVRSEKHREVLDQELKEAQTIFDCYEN</sequence>
<dbReference type="InterPro" id="IPR002401">
    <property type="entry name" value="Cyt_P450_E_grp-I"/>
</dbReference>
<accession>A0A0U5C1W0</accession>
<dbReference type="SUPFAM" id="SSF48264">
    <property type="entry name" value="Cytochrome P450"/>
    <property type="match status" value="1"/>
</dbReference>
<reference evidence="10" key="1">
    <citation type="journal article" date="2016" name="Genome Announc.">
        <title>Draft genome sequences of fungus Aspergillus calidoustus.</title>
        <authorList>
            <person name="Horn F."/>
            <person name="Linde J."/>
            <person name="Mattern D.J."/>
            <person name="Walther G."/>
            <person name="Guthke R."/>
            <person name="Scherlach K."/>
            <person name="Martin K."/>
            <person name="Brakhage A.A."/>
            <person name="Petzke L."/>
            <person name="Valiante V."/>
        </authorList>
    </citation>
    <scope>NUCLEOTIDE SEQUENCE [LARGE SCALE GENOMIC DNA]</scope>
    <source>
        <strain evidence="10">SF006504</strain>
    </source>
</reference>
<dbReference type="Gene3D" id="1.10.630.10">
    <property type="entry name" value="Cytochrome P450"/>
    <property type="match status" value="1"/>
</dbReference>
<evidence type="ECO:0000256" key="8">
    <source>
        <dbReference type="RuleBase" id="RU000461"/>
    </source>
</evidence>
<evidence type="ECO:0000256" key="4">
    <source>
        <dbReference type="ARBA" id="ARBA00023002"/>
    </source>
</evidence>
<dbReference type="OrthoDB" id="1103324at2759"/>
<evidence type="ECO:0008006" key="11">
    <source>
        <dbReference type="Google" id="ProtNLM"/>
    </source>
</evidence>
<dbReference type="InterPro" id="IPR017972">
    <property type="entry name" value="Cyt_P450_CS"/>
</dbReference>
<dbReference type="InterPro" id="IPR050364">
    <property type="entry name" value="Cytochrome_P450_fung"/>
</dbReference>
<gene>
    <name evidence="9" type="ORF">ASPCAL00954</name>
</gene>
<dbReference type="Pfam" id="PF00067">
    <property type="entry name" value="p450"/>
    <property type="match status" value="1"/>
</dbReference>
<evidence type="ECO:0000256" key="2">
    <source>
        <dbReference type="ARBA" id="ARBA00010617"/>
    </source>
</evidence>
<feature type="binding site" description="axial binding residue" evidence="7">
    <location>
        <position position="54"/>
    </location>
    <ligand>
        <name>heme</name>
        <dbReference type="ChEBI" id="CHEBI:30413"/>
    </ligand>
    <ligandPart>
        <name>Fe</name>
        <dbReference type="ChEBI" id="CHEBI:18248"/>
    </ligandPart>
</feature>
<dbReference type="PROSITE" id="PS00086">
    <property type="entry name" value="CYTOCHROME_P450"/>
    <property type="match status" value="1"/>
</dbReference>
<evidence type="ECO:0000256" key="5">
    <source>
        <dbReference type="ARBA" id="ARBA00023004"/>
    </source>
</evidence>
<keyword evidence="4 8" id="KW-0560">Oxidoreductase</keyword>
<evidence type="ECO:0000256" key="1">
    <source>
        <dbReference type="ARBA" id="ARBA00001971"/>
    </source>
</evidence>